<organism evidence="4 5">
    <name type="scientific">Drosophila virilis</name>
    <name type="common">Fruit fly</name>
    <dbReference type="NCBI Taxonomy" id="7244"/>
    <lineage>
        <taxon>Eukaryota</taxon>
        <taxon>Metazoa</taxon>
        <taxon>Ecdysozoa</taxon>
        <taxon>Arthropoda</taxon>
        <taxon>Hexapoda</taxon>
        <taxon>Insecta</taxon>
        <taxon>Pterygota</taxon>
        <taxon>Neoptera</taxon>
        <taxon>Endopterygota</taxon>
        <taxon>Diptera</taxon>
        <taxon>Brachycera</taxon>
        <taxon>Muscomorpha</taxon>
        <taxon>Ephydroidea</taxon>
        <taxon>Drosophilidae</taxon>
        <taxon>Drosophila</taxon>
    </lineage>
</organism>
<evidence type="ECO:0000313" key="4">
    <source>
        <dbReference type="EMBL" id="KRF81243.1"/>
    </source>
</evidence>
<dbReference type="STRING" id="7244.A0A0Q9WK44"/>
<evidence type="ECO:0000313" key="5">
    <source>
        <dbReference type="Proteomes" id="UP000008792"/>
    </source>
</evidence>
<feature type="compositionally biased region" description="Low complexity" evidence="2">
    <location>
        <begin position="350"/>
        <end position="363"/>
    </location>
</feature>
<keyword evidence="1" id="KW-0175">Coiled coil</keyword>
<keyword evidence="5" id="KW-1185">Reference proteome</keyword>
<dbReference type="EMBL" id="CH940649">
    <property type="protein sequence ID" value="KRF81243.1"/>
    <property type="molecule type" value="Genomic_DNA"/>
</dbReference>
<dbReference type="Proteomes" id="UP000008792">
    <property type="component" value="Unassembled WGS sequence"/>
</dbReference>
<feature type="compositionally biased region" description="Basic residues" evidence="2">
    <location>
        <begin position="385"/>
        <end position="395"/>
    </location>
</feature>
<keyword evidence="3" id="KW-1133">Transmembrane helix</keyword>
<evidence type="ECO:0000256" key="2">
    <source>
        <dbReference type="SAM" id="MobiDB-lite"/>
    </source>
</evidence>
<protein>
    <submittedName>
        <fullName evidence="4">Uncharacterized protein</fullName>
    </submittedName>
</protein>
<gene>
    <name evidence="4" type="primary">Dvir\GJ26451</name>
    <name evidence="4" type="ORF">Dvir_GJ26451</name>
</gene>
<dbReference type="AlphaFoldDB" id="A0A0Q9WK44"/>
<feature type="compositionally biased region" description="Basic and acidic residues" evidence="2">
    <location>
        <begin position="308"/>
        <end position="319"/>
    </location>
</feature>
<keyword evidence="3" id="KW-0472">Membrane</keyword>
<reference evidence="4 5" key="1">
    <citation type="journal article" date="2007" name="Nature">
        <title>Evolution of genes and genomes on the Drosophila phylogeny.</title>
        <authorList>
            <consortium name="Drosophila 12 Genomes Consortium"/>
            <person name="Clark A.G."/>
            <person name="Eisen M.B."/>
            <person name="Smith D.R."/>
            <person name="Bergman C.M."/>
            <person name="Oliver B."/>
            <person name="Markow T.A."/>
            <person name="Kaufman T.C."/>
            <person name="Kellis M."/>
            <person name="Gelbart W."/>
            <person name="Iyer V.N."/>
            <person name="Pollard D.A."/>
            <person name="Sackton T.B."/>
            <person name="Larracuente A.M."/>
            <person name="Singh N.D."/>
            <person name="Abad J.P."/>
            <person name="Abt D.N."/>
            <person name="Adryan B."/>
            <person name="Aguade M."/>
            <person name="Akashi H."/>
            <person name="Anderson W.W."/>
            <person name="Aquadro C.F."/>
            <person name="Ardell D.H."/>
            <person name="Arguello R."/>
            <person name="Artieri C.G."/>
            <person name="Barbash D.A."/>
            <person name="Barker D."/>
            <person name="Barsanti P."/>
            <person name="Batterham P."/>
            <person name="Batzoglou S."/>
            <person name="Begun D."/>
            <person name="Bhutkar A."/>
            <person name="Blanco E."/>
            <person name="Bosak S.A."/>
            <person name="Bradley R.K."/>
            <person name="Brand A.D."/>
            <person name="Brent M.R."/>
            <person name="Brooks A.N."/>
            <person name="Brown R.H."/>
            <person name="Butlin R.K."/>
            <person name="Caggese C."/>
            <person name="Calvi B.R."/>
            <person name="Bernardo de Carvalho A."/>
            <person name="Caspi A."/>
            <person name="Castrezana S."/>
            <person name="Celniker S.E."/>
            <person name="Chang J.L."/>
            <person name="Chapple C."/>
            <person name="Chatterji S."/>
            <person name="Chinwalla A."/>
            <person name="Civetta A."/>
            <person name="Clifton S.W."/>
            <person name="Comeron J.M."/>
            <person name="Costello J.C."/>
            <person name="Coyne J.A."/>
            <person name="Daub J."/>
            <person name="David R.G."/>
            <person name="Delcher A.L."/>
            <person name="Delehaunty K."/>
            <person name="Do C.B."/>
            <person name="Ebling H."/>
            <person name="Edwards K."/>
            <person name="Eickbush T."/>
            <person name="Evans J.D."/>
            <person name="Filipski A."/>
            <person name="Findeiss S."/>
            <person name="Freyhult E."/>
            <person name="Fulton L."/>
            <person name="Fulton R."/>
            <person name="Garcia A.C."/>
            <person name="Gardiner A."/>
            <person name="Garfield D.A."/>
            <person name="Garvin B.E."/>
            <person name="Gibson G."/>
            <person name="Gilbert D."/>
            <person name="Gnerre S."/>
            <person name="Godfrey J."/>
            <person name="Good R."/>
            <person name="Gotea V."/>
            <person name="Gravely B."/>
            <person name="Greenberg A.J."/>
            <person name="Griffiths-Jones S."/>
            <person name="Gross S."/>
            <person name="Guigo R."/>
            <person name="Gustafson E.A."/>
            <person name="Haerty W."/>
            <person name="Hahn M.W."/>
            <person name="Halligan D.L."/>
            <person name="Halpern A.L."/>
            <person name="Halter G.M."/>
            <person name="Han M.V."/>
            <person name="Heger A."/>
            <person name="Hillier L."/>
            <person name="Hinrichs A.S."/>
            <person name="Holmes I."/>
            <person name="Hoskins R.A."/>
            <person name="Hubisz M.J."/>
            <person name="Hultmark D."/>
            <person name="Huntley M.A."/>
            <person name="Jaffe D.B."/>
            <person name="Jagadeeshan S."/>
            <person name="Jeck W.R."/>
            <person name="Johnson J."/>
            <person name="Jones C.D."/>
            <person name="Jordan W.C."/>
            <person name="Karpen G.H."/>
            <person name="Kataoka E."/>
            <person name="Keightley P.D."/>
            <person name="Kheradpour P."/>
            <person name="Kirkness E.F."/>
            <person name="Koerich L.B."/>
            <person name="Kristiansen K."/>
            <person name="Kudrna D."/>
            <person name="Kulathinal R.J."/>
            <person name="Kumar S."/>
            <person name="Kwok R."/>
            <person name="Lander E."/>
            <person name="Langley C.H."/>
            <person name="Lapoint R."/>
            <person name="Lazzaro B.P."/>
            <person name="Lee S.J."/>
            <person name="Levesque L."/>
            <person name="Li R."/>
            <person name="Lin C.F."/>
            <person name="Lin M.F."/>
            <person name="Lindblad-Toh K."/>
            <person name="Llopart A."/>
            <person name="Long M."/>
            <person name="Low L."/>
            <person name="Lozovsky E."/>
            <person name="Lu J."/>
            <person name="Luo M."/>
            <person name="Machado C.A."/>
            <person name="Makalowski W."/>
            <person name="Marzo M."/>
            <person name="Matsuda M."/>
            <person name="Matzkin L."/>
            <person name="McAllister B."/>
            <person name="McBride C.S."/>
            <person name="McKernan B."/>
            <person name="McKernan K."/>
            <person name="Mendez-Lago M."/>
            <person name="Minx P."/>
            <person name="Mollenhauer M.U."/>
            <person name="Montooth K."/>
            <person name="Mount S.M."/>
            <person name="Mu X."/>
            <person name="Myers E."/>
            <person name="Negre B."/>
            <person name="Newfeld S."/>
            <person name="Nielsen R."/>
            <person name="Noor M.A."/>
            <person name="O'Grady P."/>
            <person name="Pachter L."/>
            <person name="Papaceit M."/>
            <person name="Parisi M.J."/>
            <person name="Parisi M."/>
            <person name="Parts L."/>
            <person name="Pedersen J.S."/>
            <person name="Pesole G."/>
            <person name="Phillippy A.M."/>
            <person name="Ponting C.P."/>
            <person name="Pop M."/>
            <person name="Porcelli D."/>
            <person name="Powell J.R."/>
            <person name="Prohaska S."/>
            <person name="Pruitt K."/>
            <person name="Puig M."/>
            <person name="Quesneville H."/>
            <person name="Ram K.R."/>
            <person name="Rand D."/>
            <person name="Rasmussen M.D."/>
            <person name="Reed L.K."/>
            <person name="Reenan R."/>
            <person name="Reily A."/>
            <person name="Remington K.A."/>
            <person name="Rieger T.T."/>
            <person name="Ritchie M.G."/>
            <person name="Robin C."/>
            <person name="Rogers Y.H."/>
            <person name="Rohde C."/>
            <person name="Rozas J."/>
            <person name="Rubenfield M.J."/>
            <person name="Ruiz A."/>
            <person name="Russo S."/>
            <person name="Salzberg S.L."/>
            <person name="Sanchez-Gracia A."/>
            <person name="Saranga D.J."/>
            <person name="Sato H."/>
            <person name="Schaeffer S.W."/>
            <person name="Schatz M.C."/>
            <person name="Schlenke T."/>
            <person name="Schwartz R."/>
            <person name="Segarra C."/>
            <person name="Singh R.S."/>
            <person name="Sirot L."/>
            <person name="Sirota M."/>
            <person name="Sisneros N.B."/>
            <person name="Smith C.D."/>
            <person name="Smith T.F."/>
            <person name="Spieth J."/>
            <person name="Stage D.E."/>
            <person name="Stark A."/>
            <person name="Stephan W."/>
            <person name="Strausberg R.L."/>
            <person name="Strempel S."/>
            <person name="Sturgill D."/>
            <person name="Sutton G."/>
            <person name="Sutton G.G."/>
            <person name="Tao W."/>
            <person name="Teichmann S."/>
            <person name="Tobari Y.N."/>
            <person name="Tomimura Y."/>
            <person name="Tsolas J.M."/>
            <person name="Valente V.L."/>
            <person name="Venter E."/>
            <person name="Venter J.C."/>
            <person name="Vicario S."/>
            <person name="Vieira F.G."/>
            <person name="Vilella A.J."/>
            <person name="Villasante A."/>
            <person name="Walenz B."/>
            <person name="Wang J."/>
            <person name="Wasserman M."/>
            <person name="Watts T."/>
            <person name="Wilson D."/>
            <person name="Wilson R.K."/>
            <person name="Wing R.A."/>
            <person name="Wolfner M.F."/>
            <person name="Wong A."/>
            <person name="Wong G.K."/>
            <person name="Wu C.I."/>
            <person name="Wu G."/>
            <person name="Yamamoto D."/>
            <person name="Yang H.P."/>
            <person name="Yang S.P."/>
            <person name="Yorke J.A."/>
            <person name="Yoshida K."/>
            <person name="Zdobnov E."/>
            <person name="Zhang P."/>
            <person name="Zhang Y."/>
            <person name="Zimin A.V."/>
            <person name="Baldwin J."/>
            <person name="Abdouelleil A."/>
            <person name="Abdulkadir J."/>
            <person name="Abebe A."/>
            <person name="Abera B."/>
            <person name="Abreu J."/>
            <person name="Acer S.C."/>
            <person name="Aftuck L."/>
            <person name="Alexander A."/>
            <person name="An P."/>
            <person name="Anderson E."/>
            <person name="Anderson S."/>
            <person name="Arachi H."/>
            <person name="Azer M."/>
            <person name="Bachantsang P."/>
            <person name="Barry A."/>
            <person name="Bayul T."/>
            <person name="Berlin A."/>
            <person name="Bessette D."/>
            <person name="Bloom T."/>
            <person name="Blye J."/>
            <person name="Boguslavskiy L."/>
            <person name="Bonnet C."/>
            <person name="Boukhgalter B."/>
            <person name="Bourzgui I."/>
            <person name="Brown A."/>
            <person name="Cahill P."/>
            <person name="Channer S."/>
            <person name="Cheshatsang Y."/>
            <person name="Chuda L."/>
            <person name="Citroen M."/>
            <person name="Collymore A."/>
            <person name="Cooke P."/>
            <person name="Costello M."/>
            <person name="D'Aco K."/>
            <person name="Daza R."/>
            <person name="De Haan G."/>
            <person name="DeGray S."/>
            <person name="DeMaso C."/>
            <person name="Dhargay N."/>
            <person name="Dooley K."/>
            <person name="Dooley E."/>
            <person name="Doricent M."/>
            <person name="Dorje P."/>
            <person name="Dorjee K."/>
            <person name="Dupes A."/>
            <person name="Elong R."/>
            <person name="Falk J."/>
            <person name="Farina A."/>
            <person name="Faro S."/>
            <person name="Ferguson D."/>
            <person name="Fisher S."/>
            <person name="Foley C.D."/>
            <person name="Franke A."/>
            <person name="Friedrich D."/>
            <person name="Gadbois L."/>
            <person name="Gearin G."/>
            <person name="Gearin C.R."/>
            <person name="Giannoukos G."/>
            <person name="Goode T."/>
            <person name="Graham J."/>
            <person name="Grandbois E."/>
            <person name="Grewal S."/>
            <person name="Gyaltsen K."/>
            <person name="Hafez N."/>
            <person name="Hagos B."/>
            <person name="Hall J."/>
            <person name="Henson C."/>
            <person name="Hollinger A."/>
            <person name="Honan T."/>
            <person name="Huard M.D."/>
            <person name="Hughes L."/>
            <person name="Hurhula B."/>
            <person name="Husby M.E."/>
            <person name="Kamat A."/>
            <person name="Kanga B."/>
            <person name="Kashin S."/>
            <person name="Khazanovich D."/>
            <person name="Kisner P."/>
            <person name="Lance K."/>
            <person name="Lara M."/>
            <person name="Lee W."/>
            <person name="Lennon N."/>
            <person name="Letendre F."/>
            <person name="LeVine R."/>
            <person name="Lipovsky A."/>
            <person name="Liu X."/>
            <person name="Liu J."/>
            <person name="Liu S."/>
            <person name="Lokyitsang T."/>
            <person name="Lokyitsang Y."/>
            <person name="Lubonja R."/>
            <person name="Lui A."/>
            <person name="MacDonald P."/>
            <person name="Magnisalis V."/>
            <person name="Maru K."/>
            <person name="Matthews C."/>
            <person name="McCusker W."/>
            <person name="McDonough S."/>
            <person name="Mehta T."/>
            <person name="Meldrim J."/>
            <person name="Meneus L."/>
            <person name="Mihai O."/>
            <person name="Mihalev A."/>
            <person name="Mihova T."/>
            <person name="Mittelman R."/>
            <person name="Mlenga V."/>
            <person name="Montmayeur A."/>
            <person name="Mulrain L."/>
            <person name="Navidi A."/>
            <person name="Naylor J."/>
            <person name="Negash T."/>
            <person name="Nguyen T."/>
            <person name="Nguyen N."/>
            <person name="Nicol R."/>
            <person name="Norbu C."/>
            <person name="Norbu N."/>
            <person name="Novod N."/>
            <person name="O'Neill B."/>
            <person name="Osman S."/>
            <person name="Markiewicz E."/>
            <person name="Oyono O.L."/>
            <person name="Patti C."/>
            <person name="Phunkhang P."/>
            <person name="Pierre F."/>
            <person name="Priest M."/>
            <person name="Raghuraman S."/>
            <person name="Rege F."/>
            <person name="Reyes R."/>
            <person name="Rise C."/>
            <person name="Rogov P."/>
            <person name="Ross K."/>
            <person name="Ryan E."/>
            <person name="Settipalli S."/>
            <person name="Shea T."/>
            <person name="Sherpa N."/>
            <person name="Shi L."/>
            <person name="Shih D."/>
            <person name="Sparrow T."/>
            <person name="Spaulding J."/>
            <person name="Stalker J."/>
            <person name="Stange-Thomann N."/>
            <person name="Stavropoulos S."/>
            <person name="Stone C."/>
            <person name="Strader C."/>
            <person name="Tesfaye S."/>
            <person name="Thomson T."/>
            <person name="Thoulutsang Y."/>
            <person name="Thoulutsang D."/>
            <person name="Topham K."/>
            <person name="Topping I."/>
            <person name="Tsamla T."/>
            <person name="Vassiliev H."/>
            <person name="Vo A."/>
            <person name="Wangchuk T."/>
            <person name="Wangdi T."/>
            <person name="Weiand M."/>
            <person name="Wilkinson J."/>
            <person name="Wilson A."/>
            <person name="Yadav S."/>
            <person name="Young G."/>
            <person name="Yu Q."/>
            <person name="Zembek L."/>
            <person name="Zhong D."/>
            <person name="Zimmer A."/>
            <person name="Zwirko Z."/>
            <person name="Jaffe D.B."/>
            <person name="Alvarez P."/>
            <person name="Brockman W."/>
            <person name="Butler J."/>
            <person name="Chin C."/>
            <person name="Gnerre S."/>
            <person name="Grabherr M."/>
            <person name="Kleber M."/>
            <person name="Mauceli E."/>
            <person name="MacCallum I."/>
        </authorList>
    </citation>
    <scope>NUCLEOTIDE SEQUENCE [LARGE SCALE GENOMIC DNA]</scope>
    <source>
        <strain evidence="5">Tucson 15010-1051.87</strain>
    </source>
</reference>
<evidence type="ECO:0000256" key="1">
    <source>
        <dbReference type="SAM" id="Coils"/>
    </source>
</evidence>
<proteinExistence type="predicted"/>
<feature type="region of interest" description="Disordered" evidence="2">
    <location>
        <begin position="308"/>
        <end position="421"/>
    </location>
</feature>
<accession>A0A0Q9WK44</accession>
<name>A0A0Q9WK44_DROVI</name>
<sequence length="920" mass="107876">MKPVAYCKPNEANAKRAQAKSRPTCRVDNYGLARKNTLLSITERINRQCYDLYKVDRTEWLVNENESIGVQEKHKQELGIITQEFFKPSFKGAPEPLLDGPVVRKAVNISNSPVCCDAKVCNEKPKDSGAYKIHSLRNLLNNENVQLIDSKELQNRFKTAGSRITTRKYKVDKAKERTKTLNETRKKTPQEVLRACNRPKSQGKVKPPKMPWRENKNITPDIEQSTRPKAIKYKQTDTLLPINEDVRKFYERNKCVEPKRRLPVEPKKNQQNRNCENCLQKSVPTSELNNKKVIPQWKLGQELKAKVKLNDSNRKKSETAQKNWKNALNIKLDKMNKKLPVGNTKRRSSSHSNSSSSRSQSSSDPDKTPRPNYSSDPDKTPTPRSPRKPDRKRKPLTSSENRDLKETIFQNNRVESREQHNLKQTQKAIAQLENLGLFLDKIEKNVKPEDIFNEQAEVLKRKNIGILKQKERVEKETRAQVRDASKKDLMVNKKIVKGTNKQGNDPRYETKEIKQKLLLEDKIKQKDKIERTTKEKEKLEQKVLRQNKQKAKTENYTHELNSRRKILKNNKKVLIENKLIEIEQKDKIKNQIKEQVKDCRRVFVKIRQQGEHEAADANKENIKTEGKDCRGNKPKEHLEDLIKKILSSKRERNREEVDFDFESLNLEQLKRLIIKLKNIHIIKKQFSMGGIKTKSLKRLKKRSRKKLSEYKEESKEFNIPKEGLSGKFIKQKKAPIDGTENLKPIAYNVEKKKTAVVEGLRPMRPLFSNKEIDARRTELARQLPANLRKFCQKYIEQIIEHKLSTLAEADSSSSIVVRNLQIANEVQFAKIQPYPKLGIRREYDLSIISRELDCVLSLEAPNLRYERYSLCDTIQRFLFCLYFLLFIFILFIVFAEMNPIYWRWLLRRVKRFFFYRYSCC</sequence>
<feature type="region of interest" description="Disordered" evidence="2">
    <location>
        <begin position="613"/>
        <end position="634"/>
    </location>
</feature>
<evidence type="ECO:0000256" key="3">
    <source>
        <dbReference type="SAM" id="Phobius"/>
    </source>
</evidence>
<dbReference type="InParanoid" id="A0A0Q9WK44"/>
<dbReference type="OrthoDB" id="7872751at2759"/>
<keyword evidence="3" id="KW-0812">Transmembrane</keyword>
<feature type="coiled-coil region" evidence="1">
    <location>
        <begin position="522"/>
        <end position="556"/>
    </location>
</feature>
<feature type="transmembrane region" description="Helical" evidence="3">
    <location>
        <begin position="881"/>
        <end position="902"/>
    </location>
</feature>